<dbReference type="InterPro" id="IPR016181">
    <property type="entry name" value="Acyl_CoA_acyltransferase"/>
</dbReference>
<feature type="domain" description="BioF2-like acetyltransferase" evidence="1">
    <location>
        <begin position="182"/>
        <end position="325"/>
    </location>
</feature>
<dbReference type="InterPro" id="IPR038740">
    <property type="entry name" value="BioF2-like_GNAT_dom"/>
</dbReference>
<dbReference type="Pfam" id="PF13480">
    <property type="entry name" value="Acetyltransf_6"/>
    <property type="match status" value="1"/>
</dbReference>
<keyword evidence="2" id="KW-0808">Transferase</keyword>
<organism evidence="2 3">
    <name type="scientific">Sphingomonas alpina</name>
    <dbReference type="NCBI Taxonomy" id="653931"/>
    <lineage>
        <taxon>Bacteria</taxon>
        <taxon>Pseudomonadati</taxon>
        <taxon>Pseudomonadota</taxon>
        <taxon>Alphaproteobacteria</taxon>
        <taxon>Sphingomonadales</taxon>
        <taxon>Sphingomonadaceae</taxon>
        <taxon>Sphingomonas</taxon>
    </lineage>
</organism>
<dbReference type="AlphaFoldDB" id="A0A7H0LDP9"/>
<accession>A0A7H0LDP9</accession>
<dbReference type="EMBL" id="CP061038">
    <property type="protein sequence ID" value="QNQ07802.1"/>
    <property type="molecule type" value="Genomic_DNA"/>
</dbReference>
<protein>
    <submittedName>
        <fullName evidence="2">GNAT family N-acetyltransferase</fullName>
    </submittedName>
</protein>
<dbReference type="RefSeq" id="WP_187760149.1">
    <property type="nucleotide sequence ID" value="NZ_CP061038.1"/>
</dbReference>
<evidence type="ECO:0000259" key="1">
    <source>
        <dbReference type="Pfam" id="PF13480"/>
    </source>
</evidence>
<name>A0A7H0LDP9_9SPHN</name>
<proteinExistence type="predicted"/>
<keyword evidence="3" id="KW-1185">Reference proteome</keyword>
<dbReference type="SUPFAM" id="SSF55729">
    <property type="entry name" value="Acyl-CoA N-acyltransferases (Nat)"/>
    <property type="match status" value="1"/>
</dbReference>
<gene>
    <name evidence="2" type="ORF">H3Z74_13400</name>
</gene>
<evidence type="ECO:0000313" key="3">
    <source>
        <dbReference type="Proteomes" id="UP000516148"/>
    </source>
</evidence>
<reference evidence="2 3" key="1">
    <citation type="submission" date="2020-09" db="EMBL/GenBank/DDBJ databases">
        <title>Sphingomonas sp., a new species isolated from pork steak.</title>
        <authorList>
            <person name="Heidler von Heilborn D."/>
        </authorList>
    </citation>
    <scope>NUCLEOTIDE SEQUENCE [LARGE SCALE GENOMIC DNA]</scope>
    <source>
        <strain evidence="3">S8-3T</strain>
    </source>
</reference>
<sequence length="374" mass="40084">MNKPMLLDDFVRLPAMTRAVALDGLSGLLDLVAEAAPATHRFLRYQWFAAALQAYGGAARTIVIEQDGNPVVALPMVRFGPGPARLAAVPGCYWPFRSFPASSAADAAAFGALVDRLGGEVNALRIGPVYDNDPSLQPLLIAARAKGWVVLDRFVADSYLLDMAAAQAEGTWPRNSTLRKNRFHEKHLGDHGALDWRFLSGEDWAAGGFDALASVEEKSWIAARTDGSDAKFTETGHGAFWRAAAADPALARMMWAALLTVDGAPAAFSFDVNAGALKYAIANSYDPAFGKHSPGKLLYYRNLVRALEDGITTVDWGAGDSGYKRVIGAEQGPAIRDWLLVRPGLPAMLGRALKSVWERSGNAPVRTEAGASES</sequence>
<dbReference type="GO" id="GO:0016740">
    <property type="term" value="F:transferase activity"/>
    <property type="evidence" value="ECO:0007669"/>
    <property type="project" value="UniProtKB-KW"/>
</dbReference>
<evidence type="ECO:0000313" key="2">
    <source>
        <dbReference type="EMBL" id="QNQ07802.1"/>
    </source>
</evidence>
<dbReference type="Proteomes" id="UP000516148">
    <property type="component" value="Chromosome"/>
</dbReference>
<dbReference type="KEGG" id="spap:H3Z74_13400"/>